<dbReference type="KEGG" id="cuv:CUREI_05065"/>
<dbReference type="InterPro" id="IPR004100">
    <property type="entry name" value="ATPase_F1/V1/A1_a/bsu_N"/>
</dbReference>
<keyword evidence="3 12" id="KW-0813">Transport</keyword>
<keyword evidence="6 12" id="KW-0067">ATP-binding</keyword>
<evidence type="ECO:0000256" key="7">
    <source>
        <dbReference type="ARBA" id="ARBA00022967"/>
    </source>
</evidence>
<dbReference type="CDD" id="cd18113">
    <property type="entry name" value="ATP-synt_F1_alpha_C"/>
    <property type="match status" value="1"/>
</dbReference>
<evidence type="ECO:0000256" key="9">
    <source>
        <dbReference type="ARBA" id="ARBA00023136"/>
    </source>
</evidence>
<evidence type="ECO:0000256" key="2">
    <source>
        <dbReference type="ARBA" id="ARBA00008936"/>
    </source>
</evidence>
<dbReference type="HOGENOM" id="CLU_010091_2_1_11"/>
<keyword evidence="9 12" id="KW-0472">Membrane</keyword>
<dbReference type="GO" id="GO:0005886">
    <property type="term" value="C:plasma membrane"/>
    <property type="evidence" value="ECO:0007669"/>
    <property type="project" value="UniProtKB-SubCell"/>
</dbReference>
<dbReference type="InterPro" id="IPR027417">
    <property type="entry name" value="P-loop_NTPase"/>
</dbReference>
<dbReference type="OrthoDB" id="9803053at2"/>
<evidence type="ECO:0000256" key="1">
    <source>
        <dbReference type="ARBA" id="ARBA00004370"/>
    </source>
</evidence>
<evidence type="ECO:0000256" key="3">
    <source>
        <dbReference type="ARBA" id="ARBA00022448"/>
    </source>
</evidence>
<evidence type="ECO:0000256" key="10">
    <source>
        <dbReference type="ARBA" id="ARBA00023196"/>
    </source>
</evidence>
<keyword evidence="11 12" id="KW-0066">ATP synthesis</keyword>
<dbReference type="PANTHER" id="PTHR48082">
    <property type="entry name" value="ATP SYNTHASE SUBUNIT ALPHA, MITOCHONDRIAL"/>
    <property type="match status" value="1"/>
</dbReference>
<comment type="similarity">
    <text evidence="2 12">Belongs to the ATPase alpha/beta chains family.</text>
</comment>
<dbReference type="AlphaFoldDB" id="A0A077HKC6"/>
<dbReference type="PROSITE" id="PS00152">
    <property type="entry name" value="ATPASE_ALPHA_BETA"/>
    <property type="match status" value="1"/>
</dbReference>
<dbReference type="PANTHER" id="PTHR48082:SF2">
    <property type="entry name" value="ATP SYNTHASE SUBUNIT ALPHA, MITOCHONDRIAL"/>
    <property type="match status" value="1"/>
</dbReference>
<dbReference type="GO" id="GO:0046933">
    <property type="term" value="F:proton-transporting ATP synthase activity, rotational mechanism"/>
    <property type="evidence" value="ECO:0007669"/>
    <property type="project" value="UniProtKB-UniRule"/>
</dbReference>
<evidence type="ECO:0000259" key="16">
    <source>
        <dbReference type="Pfam" id="PF02874"/>
    </source>
</evidence>
<dbReference type="EMBL" id="CP009215">
    <property type="protein sequence ID" value="AIL96745.1"/>
    <property type="molecule type" value="Genomic_DNA"/>
</dbReference>
<dbReference type="RefSeq" id="WP_038611100.1">
    <property type="nucleotide sequence ID" value="NZ_CP009215.1"/>
</dbReference>
<dbReference type="InterPro" id="IPR000194">
    <property type="entry name" value="ATPase_F1/V1/A1_a/bsu_nucl-bd"/>
</dbReference>
<dbReference type="NCBIfam" id="TIGR00962">
    <property type="entry name" value="atpA"/>
    <property type="match status" value="1"/>
</dbReference>
<feature type="region of interest" description="Disordered" evidence="13">
    <location>
        <begin position="533"/>
        <end position="554"/>
    </location>
</feature>
<keyword evidence="7 12" id="KW-1278">Translocase</keyword>
<protein>
    <recommendedName>
        <fullName evidence="12">ATP synthase subunit alpha</fullName>
        <ecNumber evidence="12">7.1.2.2</ecNumber>
    </recommendedName>
    <alternativeName>
        <fullName evidence="12">ATP synthase F1 sector subunit alpha</fullName>
    </alternativeName>
    <alternativeName>
        <fullName evidence="12">F-ATPase subunit alpha</fullName>
    </alternativeName>
</protein>
<evidence type="ECO:0000256" key="8">
    <source>
        <dbReference type="ARBA" id="ARBA00023065"/>
    </source>
</evidence>
<dbReference type="FunFam" id="1.20.150.20:FF:000001">
    <property type="entry name" value="ATP synthase subunit alpha"/>
    <property type="match status" value="1"/>
</dbReference>
<comment type="subcellular location">
    <subcellularLocation>
        <location evidence="12">Cell membrane</location>
        <topology evidence="12">Peripheral membrane protein</topology>
    </subcellularLocation>
    <subcellularLocation>
        <location evidence="1">Membrane</location>
    </subcellularLocation>
</comment>
<dbReference type="InterPro" id="IPR038376">
    <property type="entry name" value="ATP_synth_asu_C_sf"/>
</dbReference>
<proteinExistence type="inferred from homology"/>
<evidence type="ECO:0000259" key="15">
    <source>
        <dbReference type="Pfam" id="PF00306"/>
    </source>
</evidence>
<evidence type="ECO:0000256" key="6">
    <source>
        <dbReference type="ARBA" id="ARBA00022840"/>
    </source>
</evidence>
<feature type="binding site" evidence="12">
    <location>
        <begin position="183"/>
        <end position="190"/>
    </location>
    <ligand>
        <name>ATP</name>
        <dbReference type="ChEBI" id="CHEBI:30616"/>
    </ligand>
</feature>
<evidence type="ECO:0000256" key="13">
    <source>
        <dbReference type="SAM" id="MobiDB-lite"/>
    </source>
</evidence>
<keyword evidence="18" id="KW-1185">Reference proteome</keyword>
<feature type="domain" description="ATPase F1/V1/A1 complex alpha/beta subunit N-terminal" evidence="16">
    <location>
        <begin position="40"/>
        <end position="106"/>
    </location>
</feature>
<dbReference type="GO" id="GO:0045259">
    <property type="term" value="C:proton-transporting ATP synthase complex"/>
    <property type="evidence" value="ECO:0007669"/>
    <property type="project" value="UniProtKB-KW"/>
</dbReference>
<dbReference type="InterPro" id="IPR023366">
    <property type="entry name" value="ATP_synth_asu-like_sf"/>
</dbReference>
<keyword evidence="12" id="KW-0375">Hydrogen ion transport</keyword>
<dbReference type="NCBIfam" id="NF009884">
    <property type="entry name" value="PRK13343.1"/>
    <property type="match status" value="1"/>
</dbReference>
<accession>A0A077HKC6</accession>
<dbReference type="GO" id="GO:0043531">
    <property type="term" value="F:ADP binding"/>
    <property type="evidence" value="ECO:0007669"/>
    <property type="project" value="TreeGrafter"/>
</dbReference>
<keyword evidence="10 12" id="KW-0139">CF(1)</keyword>
<comment type="function">
    <text evidence="12">Produces ATP from ADP in the presence of a proton gradient across the membrane. The alpha chain is a regulatory subunit.</text>
</comment>
<dbReference type="Proteomes" id="UP000028939">
    <property type="component" value="Chromosome"/>
</dbReference>
<dbReference type="EC" id="7.1.2.2" evidence="12"/>
<dbReference type="Pfam" id="PF00006">
    <property type="entry name" value="ATP-synt_ab"/>
    <property type="match status" value="1"/>
</dbReference>
<dbReference type="CDD" id="cd01132">
    <property type="entry name" value="F1-ATPase_alpha_CD"/>
    <property type="match status" value="1"/>
</dbReference>
<evidence type="ECO:0000256" key="12">
    <source>
        <dbReference type="HAMAP-Rule" id="MF_01346"/>
    </source>
</evidence>
<feature type="domain" description="ATPase F1/V1/A1 complex alpha/beta subunit nucleotide-binding" evidence="14">
    <location>
        <begin position="163"/>
        <end position="386"/>
    </location>
</feature>
<dbReference type="SUPFAM" id="SSF52540">
    <property type="entry name" value="P-loop containing nucleoside triphosphate hydrolases"/>
    <property type="match status" value="1"/>
</dbReference>
<dbReference type="HAMAP" id="MF_01346">
    <property type="entry name" value="ATP_synth_alpha_bact"/>
    <property type="match status" value="1"/>
</dbReference>
<reference evidence="17 18" key="1">
    <citation type="submission" date="2014-08" db="EMBL/GenBank/DDBJ databases">
        <title>Complete genome sequence of Corynebacterium ureicelerivorans DSM 45051, a lipophilic and urea-splitting isolate from a blood culture of a septicaemia patient.</title>
        <authorList>
            <person name="Tippelt A."/>
            <person name="Albersmeier A."/>
            <person name="Brinkrolf K."/>
            <person name="Ruckert C."/>
            <person name="Tauch A."/>
        </authorList>
    </citation>
    <scope>NUCLEOTIDE SEQUENCE [LARGE SCALE GENOMIC DNA]</scope>
    <source>
        <strain evidence="17 18">IMMIB RIV-2301</strain>
    </source>
</reference>
<evidence type="ECO:0000256" key="5">
    <source>
        <dbReference type="ARBA" id="ARBA00022741"/>
    </source>
</evidence>
<dbReference type="GO" id="GO:0005524">
    <property type="term" value="F:ATP binding"/>
    <property type="evidence" value="ECO:0007669"/>
    <property type="project" value="UniProtKB-UniRule"/>
</dbReference>
<sequence length="554" mass="59807">MLEETTESRKNMAELTISSDEIRSAIANYTSSYSAEASREEVGVVTSAADGIAQVSGLPGCMTNELLEFPNGVIGVAQNLETDSIGVVVLGNFETLSEGDEVKRTGEVLSIPVGENFLGRVINPLGQPIDGLGPIESNEERALELQAAGVLDRQPVEEPLQTGMKAIDAMTPIGRGQRQLIIGDRKTGKTAVCIDTILNQKEYWETGDPSKQVRCIYVAVGQKGSTIAGVRQTLEENGALEYTTIVAAPASDSAGFKWLAPFSGAALGQHWMYQGKHVLVIYDDLTKQAEAYRAISLLLRRPPGREAYPGDVFYLHSRLLERAAKLNDELGAGSLTALPIIETKANDVGAFIPTNVISITDGQVFLQSDLFNQGVRPAIDVGISVSRVGGAAQTKGMKKVAGNLRLDLAAYRDLEAFAAFASDLDAASKKQLERGQRLVELLKQSEHAPQPVEFQIISIWAANQGVFDVVPVEDVRRYEAELHEAIRANAPQVYDQIAGGKQLDDDSQAAILRVNDELARNFQATSGERIVREAEAESLDSSTVGKNQLKVSRS</sequence>
<evidence type="ECO:0000313" key="18">
    <source>
        <dbReference type="Proteomes" id="UP000028939"/>
    </source>
</evidence>
<dbReference type="SUPFAM" id="SSF47917">
    <property type="entry name" value="C-terminal domain of alpha and beta subunits of F1 ATP synthase"/>
    <property type="match status" value="1"/>
</dbReference>
<gene>
    <name evidence="12" type="primary">atpA</name>
    <name evidence="17" type="ORF">CUREI_05065</name>
</gene>
<keyword evidence="4 12" id="KW-1003">Cell membrane</keyword>
<dbReference type="Gene3D" id="3.40.50.300">
    <property type="entry name" value="P-loop containing nucleotide triphosphate hydrolases"/>
    <property type="match status" value="1"/>
</dbReference>
<comment type="catalytic activity">
    <reaction evidence="12">
        <text>ATP + H2O + 4 H(+)(in) = ADP + phosphate + 5 H(+)(out)</text>
        <dbReference type="Rhea" id="RHEA:57720"/>
        <dbReference type="ChEBI" id="CHEBI:15377"/>
        <dbReference type="ChEBI" id="CHEBI:15378"/>
        <dbReference type="ChEBI" id="CHEBI:30616"/>
        <dbReference type="ChEBI" id="CHEBI:43474"/>
        <dbReference type="ChEBI" id="CHEBI:456216"/>
        <dbReference type="EC" id="7.1.2.2"/>
    </reaction>
</comment>
<dbReference type="InterPro" id="IPR020003">
    <property type="entry name" value="ATPase_a/bsu_AS"/>
</dbReference>
<feature type="site" description="Required for activity" evidence="12">
    <location>
        <position position="384"/>
    </location>
</feature>
<dbReference type="Gene3D" id="1.20.150.20">
    <property type="entry name" value="ATP synthase alpha/beta chain, C-terminal domain"/>
    <property type="match status" value="1"/>
</dbReference>
<evidence type="ECO:0000256" key="11">
    <source>
        <dbReference type="ARBA" id="ARBA00023310"/>
    </source>
</evidence>
<dbReference type="FunFam" id="3.40.50.300:FF:000002">
    <property type="entry name" value="ATP synthase subunit alpha"/>
    <property type="match status" value="1"/>
</dbReference>
<dbReference type="InterPro" id="IPR033732">
    <property type="entry name" value="ATP_synth_F1_a_nt-bd_dom"/>
</dbReference>
<dbReference type="SUPFAM" id="SSF50615">
    <property type="entry name" value="N-terminal domain of alpha and beta subunits of F1 ATP synthase"/>
    <property type="match status" value="1"/>
</dbReference>
<organism evidence="17 18">
    <name type="scientific">Corynebacterium ureicelerivorans</name>
    <dbReference type="NCBI Taxonomy" id="401472"/>
    <lineage>
        <taxon>Bacteria</taxon>
        <taxon>Bacillati</taxon>
        <taxon>Actinomycetota</taxon>
        <taxon>Actinomycetes</taxon>
        <taxon>Mycobacteriales</taxon>
        <taxon>Corynebacteriaceae</taxon>
        <taxon>Corynebacterium</taxon>
    </lineage>
</organism>
<evidence type="ECO:0000256" key="4">
    <source>
        <dbReference type="ARBA" id="ARBA00022475"/>
    </source>
</evidence>
<dbReference type="InterPro" id="IPR036121">
    <property type="entry name" value="ATPase_F1/V1/A1_a/bsu_N_sf"/>
</dbReference>
<feature type="compositionally biased region" description="Polar residues" evidence="13">
    <location>
        <begin position="539"/>
        <end position="554"/>
    </location>
</feature>
<dbReference type="CDD" id="cd18116">
    <property type="entry name" value="ATP-synt_F1_alpha_N"/>
    <property type="match status" value="1"/>
</dbReference>
<dbReference type="Gene3D" id="2.40.30.20">
    <property type="match status" value="1"/>
</dbReference>
<dbReference type="InterPro" id="IPR005294">
    <property type="entry name" value="ATP_synth_F1_asu"/>
</dbReference>
<feature type="domain" description="ATP synthase alpha subunit C-terminal" evidence="15">
    <location>
        <begin position="393"/>
        <end position="514"/>
    </location>
</feature>
<dbReference type="Pfam" id="PF02874">
    <property type="entry name" value="ATP-synt_ab_N"/>
    <property type="match status" value="1"/>
</dbReference>
<dbReference type="InterPro" id="IPR000793">
    <property type="entry name" value="ATP_synth_asu_C"/>
</dbReference>
<dbReference type="Pfam" id="PF00306">
    <property type="entry name" value="ATP-synt_ab_C"/>
    <property type="match status" value="1"/>
</dbReference>
<dbReference type="STRING" id="401472.CUREI_05065"/>
<keyword evidence="5 12" id="KW-0547">Nucleotide-binding</keyword>
<keyword evidence="8 12" id="KW-0406">Ion transport</keyword>
<name>A0A077HKC6_9CORY</name>
<evidence type="ECO:0000313" key="17">
    <source>
        <dbReference type="EMBL" id="AIL96745.1"/>
    </source>
</evidence>
<evidence type="ECO:0000259" key="14">
    <source>
        <dbReference type="Pfam" id="PF00006"/>
    </source>
</evidence>